<evidence type="ECO:0000313" key="2">
    <source>
        <dbReference type="EMBL" id="SMH64522.1"/>
    </source>
</evidence>
<gene>
    <name evidence="2" type="ORF">AFERRI_10555</name>
    <name evidence="1" type="ORF">AFERRI_400273</name>
</gene>
<reference evidence="1" key="1">
    <citation type="submission" date="2014-03" db="EMBL/GenBank/DDBJ databases">
        <authorList>
            <person name="Genoscope - CEA"/>
        </authorList>
    </citation>
    <scope>NUCLEOTIDE SEQUENCE [LARGE SCALE GENOMIC DNA]</scope>
    <source>
        <strain evidence="1">CF27</strain>
    </source>
</reference>
<evidence type="ECO:0000313" key="1">
    <source>
        <dbReference type="EMBL" id="CDQ10492.1"/>
    </source>
</evidence>
<sequence length="140" mass="15951">MDQICDQDGGFSALPRLGSLYHRFELSREDGFQEPEFGFIVFFRDLEIREAFGFLPVIPFSLGFREGKDLAGLAVFRGLHFVLLVFVCRVYDVDRRTVTWSSQHGIFFIPACTGQPNSQLMRVVGVAEWPPAHTDPYLFA</sequence>
<accession>A0A060UPJ0</accession>
<dbReference type="EMBL" id="LT841305">
    <property type="protein sequence ID" value="SMH64522.1"/>
    <property type="molecule type" value="Genomic_DNA"/>
</dbReference>
<dbReference type="Proteomes" id="UP000193925">
    <property type="component" value="Chromosome AFERRI"/>
</dbReference>
<evidence type="ECO:0000313" key="3">
    <source>
        <dbReference type="Proteomes" id="UP000193925"/>
    </source>
</evidence>
<dbReference type="EMBL" id="CCCS020000035">
    <property type="protein sequence ID" value="CDQ10492.1"/>
    <property type="molecule type" value="Genomic_DNA"/>
</dbReference>
<dbReference type="AlphaFoldDB" id="A0A060UPJ0"/>
<reference evidence="1" key="2">
    <citation type="submission" date="2014-07" db="EMBL/GenBank/DDBJ databases">
        <title>Initial genome analysis of the psychrotolerant acidophile Acidithiobacillus ferrivorans CF27: insights into iron and sulfur oxidation pathways and into biofilm formation.</title>
        <authorList>
            <person name="Talla E."/>
            <person name="Hedrich S."/>
            <person name="Mangenot S."/>
            <person name="Ji B."/>
            <person name="Johnson D.B."/>
            <person name="Barbe V."/>
            <person name="Bonnefoy V."/>
        </authorList>
    </citation>
    <scope>NUCLEOTIDE SEQUENCE [LARGE SCALE GENOMIC DNA]</scope>
    <source>
        <strain evidence="1">CF27</strain>
    </source>
</reference>
<name>A0A060UPJ0_9PROT</name>
<organism evidence="1">
    <name type="scientific">Acidithiobacillus ferrivorans</name>
    <dbReference type="NCBI Taxonomy" id="160808"/>
    <lineage>
        <taxon>Bacteria</taxon>
        <taxon>Pseudomonadati</taxon>
        <taxon>Pseudomonadota</taxon>
        <taxon>Acidithiobacillia</taxon>
        <taxon>Acidithiobacillales</taxon>
        <taxon>Acidithiobacillaceae</taxon>
        <taxon>Acidithiobacillus</taxon>
    </lineage>
</organism>
<protein>
    <submittedName>
        <fullName evidence="1">Uncharacterized protein</fullName>
    </submittedName>
</protein>
<proteinExistence type="predicted"/>
<keyword evidence="3" id="KW-1185">Reference proteome</keyword>
<reference evidence="2 3" key="3">
    <citation type="submission" date="2017-03" db="EMBL/GenBank/DDBJ databases">
        <authorList>
            <person name="Regsiter A."/>
            <person name="William W."/>
        </authorList>
    </citation>
    <scope>NUCLEOTIDE SEQUENCE [LARGE SCALE GENOMIC DNA]</scope>
    <source>
        <strain evidence="2">PRJEB5721</strain>
    </source>
</reference>